<name>A0ABN1C1T9_9BURK</name>
<organism evidence="1 2">
    <name type="scientific">Pigmentiphaga daeguensis</name>
    <dbReference type="NCBI Taxonomy" id="414049"/>
    <lineage>
        <taxon>Bacteria</taxon>
        <taxon>Pseudomonadati</taxon>
        <taxon>Pseudomonadota</taxon>
        <taxon>Betaproteobacteria</taxon>
        <taxon>Burkholderiales</taxon>
        <taxon>Alcaligenaceae</taxon>
        <taxon>Pigmentiphaga</taxon>
    </lineage>
</organism>
<dbReference type="RefSeq" id="WP_343927718.1">
    <property type="nucleotide sequence ID" value="NZ_BAAAEN010000010.1"/>
</dbReference>
<protein>
    <submittedName>
        <fullName evidence="1">Uncharacterized protein</fullName>
    </submittedName>
</protein>
<sequence length="179" mass="19646">MRKPWKALAMRGDQHVYADEQVAEAATNALASDFKNEVKWSLIDALKAVFTGRDNSLGLREIALQELEEARALAAGSVFGRDAVEWGVVLIKEGKFGLDAFHEVVGLAAKMRGFANARSVEEHYLRESNQRRASHVSKRIHSAISSLSEIQLGSMLASPGSAKTQHLKKHTQIDEGVPL</sequence>
<gene>
    <name evidence="1" type="ORF">GCM10009097_29090</name>
</gene>
<evidence type="ECO:0000313" key="1">
    <source>
        <dbReference type="EMBL" id="GAA0510086.1"/>
    </source>
</evidence>
<accession>A0ABN1C1T9</accession>
<proteinExistence type="predicted"/>
<keyword evidence="2" id="KW-1185">Reference proteome</keyword>
<dbReference type="Proteomes" id="UP001501706">
    <property type="component" value="Unassembled WGS sequence"/>
</dbReference>
<evidence type="ECO:0000313" key="2">
    <source>
        <dbReference type="Proteomes" id="UP001501706"/>
    </source>
</evidence>
<comment type="caution">
    <text evidence="1">The sequence shown here is derived from an EMBL/GenBank/DDBJ whole genome shotgun (WGS) entry which is preliminary data.</text>
</comment>
<reference evidence="1 2" key="1">
    <citation type="journal article" date="2019" name="Int. J. Syst. Evol. Microbiol.">
        <title>The Global Catalogue of Microorganisms (GCM) 10K type strain sequencing project: providing services to taxonomists for standard genome sequencing and annotation.</title>
        <authorList>
            <consortium name="The Broad Institute Genomics Platform"/>
            <consortium name="The Broad Institute Genome Sequencing Center for Infectious Disease"/>
            <person name="Wu L."/>
            <person name="Ma J."/>
        </authorList>
    </citation>
    <scope>NUCLEOTIDE SEQUENCE [LARGE SCALE GENOMIC DNA]</scope>
    <source>
        <strain evidence="1 2">JCM 14330</strain>
    </source>
</reference>
<dbReference type="EMBL" id="BAAAEN010000010">
    <property type="protein sequence ID" value="GAA0510086.1"/>
    <property type="molecule type" value="Genomic_DNA"/>
</dbReference>